<evidence type="ECO:0000313" key="2">
    <source>
        <dbReference type="Proteomes" id="UP000248987"/>
    </source>
</evidence>
<dbReference type="InterPro" id="IPR015943">
    <property type="entry name" value="WD40/YVTN_repeat-like_dom_sf"/>
</dbReference>
<dbReference type="InterPro" id="IPR036322">
    <property type="entry name" value="WD40_repeat_dom_sf"/>
</dbReference>
<proteinExistence type="predicted"/>
<dbReference type="EMBL" id="QLLQ01000006">
    <property type="protein sequence ID" value="RAJ24371.1"/>
    <property type="molecule type" value="Genomic_DNA"/>
</dbReference>
<gene>
    <name evidence="1" type="ORF">LX77_01923</name>
</gene>
<dbReference type="AlphaFoldDB" id="A0A327S613"/>
<sequence length="292" mass="34275">MGLQAQETFLRNKFSVRDFFIKQDSIFYIEKRDVIYFRNQDKTGAINTYFIGGYGLEIYDDSKNNQIITVSNEFPRPVSSLRFYNKSIKIVEDVYYYTQGRSLDALILPDLNYAVLSLSDKKIIVIDYEKKPAFVIRHNITLKSIARKIIFKEGYLYYVTDLGEIFKYNFTTKENTILLAYGKLITDFVLFDQYMVFTTKEGEILKYSFVNGIVSKLNIGNDFVLTSTRYQKDKLIMGTFKGNIIVLDAKTMSILNQFNFHKRSVLKIVNYKDNEFYSSSMDKTIKKWKIDF</sequence>
<accession>A0A327S613</accession>
<evidence type="ECO:0000313" key="1">
    <source>
        <dbReference type="EMBL" id="RAJ24371.1"/>
    </source>
</evidence>
<comment type="caution">
    <text evidence="1">The sequence shown here is derived from an EMBL/GenBank/DDBJ whole genome shotgun (WGS) entry which is preliminary data.</text>
</comment>
<keyword evidence="2" id="KW-1185">Reference proteome</keyword>
<reference evidence="1 2" key="1">
    <citation type="submission" date="2018-06" db="EMBL/GenBank/DDBJ databases">
        <title>Genomic Encyclopedia of Archaeal and Bacterial Type Strains, Phase II (KMG-II): from individual species to whole genera.</title>
        <authorList>
            <person name="Goeker M."/>
        </authorList>
    </citation>
    <scope>NUCLEOTIDE SEQUENCE [LARGE SCALE GENOMIC DNA]</scope>
    <source>
        <strain evidence="1 2">DSM 12408</strain>
    </source>
</reference>
<organism evidence="1 2">
    <name type="scientific">Gelidibacter algens</name>
    <dbReference type="NCBI Taxonomy" id="49280"/>
    <lineage>
        <taxon>Bacteria</taxon>
        <taxon>Pseudomonadati</taxon>
        <taxon>Bacteroidota</taxon>
        <taxon>Flavobacteriia</taxon>
        <taxon>Flavobacteriales</taxon>
        <taxon>Flavobacteriaceae</taxon>
        <taxon>Gelidibacter</taxon>
    </lineage>
</organism>
<protein>
    <recommendedName>
        <fullName evidence="3">WD40 repeat protein</fullName>
    </recommendedName>
</protein>
<dbReference type="Proteomes" id="UP000248987">
    <property type="component" value="Unassembled WGS sequence"/>
</dbReference>
<dbReference type="Gene3D" id="2.130.10.10">
    <property type="entry name" value="YVTN repeat-like/Quinoprotein amine dehydrogenase"/>
    <property type="match status" value="1"/>
</dbReference>
<evidence type="ECO:0008006" key="3">
    <source>
        <dbReference type="Google" id="ProtNLM"/>
    </source>
</evidence>
<name>A0A327S613_9FLAO</name>
<dbReference type="SUPFAM" id="SSF50978">
    <property type="entry name" value="WD40 repeat-like"/>
    <property type="match status" value="1"/>
</dbReference>